<feature type="transmembrane region" description="Helical" evidence="1">
    <location>
        <begin position="20"/>
        <end position="39"/>
    </location>
</feature>
<evidence type="ECO:0000256" key="1">
    <source>
        <dbReference type="SAM" id="Phobius"/>
    </source>
</evidence>
<feature type="transmembrane region" description="Helical" evidence="1">
    <location>
        <begin position="103"/>
        <end position="120"/>
    </location>
</feature>
<sequence>MNSGVVMSEAVVRQAVSNWHVLAVVAVAAAVTFALRYTGVKGADQVSHRPLMQFLSRTMPLGVMVVLVAYTLGDLSADLGRSAALVGAVAITTGLHLWRGNVALSLIVGTVSYALLAALAT</sequence>
<keyword evidence="1" id="KW-1133">Transmembrane helix</keyword>
<protein>
    <submittedName>
        <fullName evidence="2">AzlD domain-containing protein</fullName>
    </submittedName>
</protein>
<name>A0A9E7AM25_9ACTO</name>
<dbReference type="EMBL" id="CP097095">
    <property type="protein sequence ID" value="UQF79717.1"/>
    <property type="molecule type" value="Genomic_DNA"/>
</dbReference>
<dbReference type="KEGG" id="agh:M3I41_00075"/>
<evidence type="ECO:0000313" key="2">
    <source>
        <dbReference type="EMBL" id="UQF79717.1"/>
    </source>
</evidence>
<dbReference type="Pfam" id="PF05437">
    <property type="entry name" value="AzlD"/>
    <property type="match status" value="1"/>
</dbReference>
<evidence type="ECO:0000313" key="3">
    <source>
        <dbReference type="Proteomes" id="UP000830236"/>
    </source>
</evidence>
<dbReference type="AlphaFoldDB" id="A0A9E7AM25"/>
<reference evidence="2" key="1">
    <citation type="submission" date="2022-05" db="EMBL/GenBank/DDBJ databases">
        <title>Using nanopore sequencing to obtain complete genomes from saliva samples.</title>
        <authorList>
            <person name="Baker J.L."/>
        </authorList>
    </citation>
    <scope>NUCLEOTIDE SEQUENCE</scope>
    <source>
        <strain evidence="2">JCVI-JB-Ag32</strain>
    </source>
</reference>
<gene>
    <name evidence="2" type="ORF">M3I41_00075</name>
</gene>
<dbReference type="InterPro" id="IPR008407">
    <property type="entry name" value="Brnchd-chn_aa_trnsp_AzlD"/>
</dbReference>
<keyword evidence="1" id="KW-0472">Membrane</keyword>
<accession>A0A9E7AM25</accession>
<organism evidence="2 3">
    <name type="scientific">Actinomyces graevenitzii</name>
    <dbReference type="NCBI Taxonomy" id="55565"/>
    <lineage>
        <taxon>Bacteria</taxon>
        <taxon>Bacillati</taxon>
        <taxon>Actinomycetota</taxon>
        <taxon>Actinomycetes</taxon>
        <taxon>Actinomycetales</taxon>
        <taxon>Actinomycetaceae</taxon>
        <taxon>Actinomyces</taxon>
    </lineage>
</organism>
<proteinExistence type="predicted"/>
<feature type="transmembrane region" description="Helical" evidence="1">
    <location>
        <begin position="51"/>
        <end position="73"/>
    </location>
</feature>
<keyword evidence="1" id="KW-0812">Transmembrane</keyword>
<dbReference type="Proteomes" id="UP000830236">
    <property type="component" value="Chromosome"/>
</dbReference>